<sequence>MPVYPQTLSFSDGIQPTHSKSWTTGIAADDLEACENFSQAAPKEPREPTGAFTTSSQATDKTNGTHDTLSEELLALERALSIQKEENTRLKMLLETMKEIRNRISQFLEQE</sequence>
<keyword evidence="1" id="KW-0175">Coiled coil</keyword>
<dbReference type="EMBL" id="HBGH01015688">
    <property type="protein sequence ID" value="CAD9236635.1"/>
    <property type="molecule type" value="Transcribed_RNA"/>
</dbReference>
<evidence type="ECO:0000256" key="1">
    <source>
        <dbReference type="SAM" id="Coils"/>
    </source>
</evidence>
<evidence type="ECO:0000313" key="3">
    <source>
        <dbReference type="EMBL" id="CAD9236635.1"/>
    </source>
</evidence>
<evidence type="ECO:0000256" key="2">
    <source>
        <dbReference type="SAM" id="MobiDB-lite"/>
    </source>
</evidence>
<dbReference type="AlphaFoldDB" id="A0A7S1XGL1"/>
<reference evidence="3" key="1">
    <citation type="submission" date="2021-01" db="EMBL/GenBank/DDBJ databases">
        <authorList>
            <person name="Corre E."/>
            <person name="Pelletier E."/>
            <person name="Niang G."/>
            <person name="Scheremetjew M."/>
            <person name="Finn R."/>
            <person name="Kale V."/>
            <person name="Holt S."/>
            <person name="Cochrane G."/>
            <person name="Meng A."/>
            <person name="Brown T."/>
            <person name="Cohen L."/>
        </authorList>
    </citation>
    <scope>NUCLEOTIDE SEQUENCE</scope>
    <source>
        <strain evidence="3">SAG 36.94</strain>
    </source>
</reference>
<proteinExistence type="predicted"/>
<gene>
    <name evidence="3" type="ORF">CCAE0312_LOCUS8732</name>
</gene>
<feature type="region of interest" description="Disordered" evidence="2">
    <location>
        <begin position="37"/>
        <end position="66"/>
    </location>
</feature>
<protein>
    <submittedName>
        <fullName evidence="3">Uncharacterized protein</fullName>
    </submittedName>
</protein>
<organism evidence="3">
    <name type="scientific">Compsopogon caeruleus</name>
    <dbReference type="NCBI Taxonomy" id="31354"/>
    <lineage>
        <taxon>Eukaryota</taxon>
        <taxon>Rhodophyta</taxon>
        <taxon>Compsopogonophyceae</taxon>
        <taxon>Compsopogonales</taxon>
        <taxon>Compsopogonaceae</taxon>
        <taxon>Compsopogon</taxon>
    </lineage>
</organism>
<feature type="compositionally biased region" description="Polar residues" evidence="2">
    <location>
        <begin position="51"/>
        <end position="66"/>
    </location>
</feature>
<accession>A0A7S1XGL1</accession>
<name>A0A7S1XGL1_9RHOD</name>
<feature type="coiled-coil region" evidence="1">
    <location>
        <begin position="66"/>
        <end position="110"/>
    </location>
</feature>